<dbReference type="InterPro" id="IPR035994">
    <property type="entry name" value="Nucleoside_phosphorylase_sf"/>
</dbReference>
<dbReference type="PANTHER" id="PTHR43691:SF15">
    <property type="entry name" value="PHOSPHORYLASE, PUTATIVE-RELATED"/>
    <property type="match status" value="1"/>
</dbReference>
<accession>A0A1H3KQR2</accession>
<evidence type="ECO:0000256" key="1">
    <source>
        <dbReference type="SAM" id="MobiDB-lite"/>
    </source>
</evidence>
<dbReference type="Gene3D" id="3.40.50.1580">
    <property type="entry name" value="Nucleoside phosphorylase domain"/>
    <property type="match status" value="1"/>
</dbReference>
<protein>
    <submittedName>
        <fullName evidence="3">Uridine phosphorylase</fullName>
    </submittedName>
</protein>
<dbReference type="SUPFAM" id="SSF53167">
    <property type="entry name" value="Purine and uridine phosphorylases"/>
    <property type="match status" value="1"/>
</dbReference>
<dbReference type="PANTHER" id="PTHR43691">
    <property type="entry name" value="URIDINE PHOSPHORYLASE"/>
    <property type="match status" value="1"/>
</dbReference>
<sequence>MESSEKPIQANPKRSNMSNRIPESELIINPDGSIYHLNLKPEHLASTIITVGDPDRVGKVSQYFDEIEFTMSKREFVTHTGRFQGKRMTVMSTGMGTDNIEIFMTELDALVNVDFETRFPKTKHTALNIIRVGTSGSMRREIPTGSLLASAYGIGLDTLMTFYQTTYSQSEINLGEAIQKLLGLPFRPYCVQGSQKLLKVLGEGLLIGNTVTCPGFFGPQGREVRAKPAIPDIIEKLGSLDVEGFKLTNFEMETAGYYAMGRLLGHEVLSLNAIVANRITHEFAKDADDIVEHLIQHTIKKMADY</sequence>
<proteinExistence type="predicted"/>
<reference evidence="3 4" key="1">
    <citation type="submission" date="2016-10" db="EMBL/GenBank/DDBJ databases">
        <authorList>
            <person name="Varghese N."/>
            <person name="Submissions S."/>
        </authorList>
    </citation>
    <scope>NUCLEOTIDE SEQUENCE [LARGE SCALE GENOMIC DNA]</scope>
    <source>
        <strain evidence="3 4">DSM 17997</strain>
    </source>
</reference>
<dbReference type="EMBL" id="FNQC01000001">
    <property type="protein sequence ID" value="SDY54339.1"/>
    <property type="molecule type" value="Genomic_DNA"/>
</dbReference>
<feature type="region of interest" description="Disordered" evidence="1">
    <location>
        <begin position="1"/>
        <end position="21"/>
    </location>
</feature>
<keyword evidence="4" id="KW-1185">Reference proteome</keyword>
<evidence type="ECO:0000259" key="2">
    <source>
        <dbReference type="Pfam" id="PF01048"/>
    </source>
</evidence>
<dbReference type="Pfam" id="PF01048">
    <property type="entry name" value="PNP_UDP_1"/>
    <property type="match status" value="1"/>
</dbReference>
<name>A0A1H3KQR2_9BACT</name>
<dbReference type="CDD" id="cd00436">
    <property type="entry name" value="UP_TbUP-like"/>
    <property type="match status" value="1"/>
</dbReference>
<comment type="caution">
    <text evidence="3">The sequence shown here is derived from an EMBL/GenBank/DDBJ whole genome shotgun (WGS) entry which is preliminary data.</text>
</comment>
<evidence type="ECO:0000313" key="3">
    <source>
        <dbReference type="EMBL" id="SDY54339.1"/>
    </source>
</evidence>
<feature type="domain" description="Nucleoside phosphorylase" evidence="2">
    <location>
        <begin position="48"/>
        <end position="289"/>
    </location>
</feature>
<evidence type="ECO:0000313" key="4">
    <source>
        <dbReference type="Proteomes" id="UP000199663"/>
    </source>
</evidence>
<dbReference type="Proteomes" id="UP000199663">
    <property type="component" value="Unassembled WGS sequence"/>
</dbReference>
<feature type="compositionally biased region" description="Polar residues" evidence="1">
    <location>
        <begin position="12"/>
        <end position="21"/>
    </location>
</feature>
<gene>
    <name evidence="3" type="ORF">SAMN05444412_101480</name>
</gene>
<organism evidence="3 4">
    <name type="scientific">Rhodonellum ikkaensis</name>
    <dbReference type="NCBI Taxonomy" id="336829"/>
    <lineage>
        <taxon>Bacteria</taxon>
        <taxon>Pseudomonadati</taxon>
        <taxon>Bacteroidota</taxon>
        <taxon>Cytophagia</taxon>
        <taxon>Cytophagales</taxon>
        <taxon>Cytophagaceae</taxon>
        <taxon>Rhodonellum</taxon>
    </lineage>
</organism>
<dbReference type="InterPro" id="IPR000845">
    <property type="entry name" value="Nucleoside_phosphorylase_d"/>
</dbReference>